<evidence type="ECO:0000313" key="1">
    <source>
        <dbReference type="EMBL" id="KXT44182.1"/>
    </source>
</evidence>
<name>A0A139KYA5_9BACE</name>
<comment type="caution">
    <text evidence="1">The sequence shown here is derived from an EMBL/GenBank/DDBJ whole genome shotgun (WGS) entry which is preliminary data.</text>
</comment>
<dbReference type="PATRIC" id="fig|329854.7.peg.4100"/>
<gene>
    <name evidence="1" type="ORF">HMPREF2531_04032</name>
</gene>
<dbReference type="EMBL" id="LTDF01000152">
    <property type="protein sequence ID" value="KXT44182.1"/>
    <property type="molecule type" value="Genomic_DNA"/>
</dbReference>
<reference evidence="1 2" key="1">
    <citation type="submission" date="2016-02" db="EMBL/GenBank/DDBJ databases">
        <authorList>
            <person name="Wen L."/>
            <person name="He K."/>
            <person name="Yang H."/>
        </authorList>
    </citation>
    <scope>NUCLEOTIDE SEQUENCE [LARGE SCALE GENOMIC DNA]</scope>
    <source>
        <strain evidence="1 2">KLE1704</strain>
    </source>
</reference>
<accession>A0A139KYA5</accession>
<dbReference type="AlphaFoldDB" id="A0A139KYA5"/>
<protein>
    <submittedName>
        <fullName evidence="1">Uncharacterized protein</fullName>
    </submittedName>
</protein>
<proteinExistence type="predicted"/>
<sequence>MALSLFMRKILYSRCDFFFFTFKQSTWHYLKPGILSHKVMSIFQFNGDKLEILKIFAPGIFARRIMTR</sequence>
<dbReference type="Proteomes" id="UP000070319">
    <property type="component" value="Unassembled WGS sequence"/>
</dbReference>
<organism evidence="1">
    <name type="scientific">Bacteroides intestinalis</name>
    <dbReference type="NCBI Taxonomy" id="329854"/>
    <lineage>
        <taxon>Bacteria</taxon>
        <taxon>Pseudomonadati</taxon>
        <taxon>Bacteroidota</taxon>
        <taxon>Bacteroidia</taxon>
        <taxon>Bacteroidales</taxon>
        <taxon>Bacteroidaceae</taxon>
        <taxon>Bacteroides</taxon>
    </lineage>
</organism>
<evidence type="ECO:0000313" key="2">
    <source>
        <dbReference type="Proteomes" id="UP000070319"/>
    </source>
</evidence>